<feature type="domain" description="Methyl-accepting transducer" evidence="3">
    <location>
        <begin position="119"/>
        <end position="282"/>
    </location>
</feature>
<dbReference type="GO" id="GO:0016020">
    <property type="term" value="C:membrane"/>
    <property type="evidence" value="ECO:0007669"/>
    <property type="project" value="InterPro"/>
</dbReference>
<dbReference type="STRING" id="1121326.CLMAG_27860"/>
<name>A0A161YQ68_9CLOT</name>
<evidence type="ECO:0000259" key="3">
    <source>
        <dbReference type="PROSITE" id="PS50111"/>
    </source>
</evidence>
<dbReference type="Gene3D" id="1.10.287.950">
    <property type="entry name" value="Methyl-accepting chemotaxis protein"/>
    <property type="match status" value="1"/>
</dbReference>
<dbReference type="Proteomes" id="UP000076603">
    <property type="component" value="Unassembled WGS sequence"/>
</dbReference>
<dbReference type="SMART" id="SM00283">
    <property type="entry name" value="MA"/>
    <property type="match status" value="1"/>
</dbReference>
<dbReference type="GO" id="GO:0007165">
    <property type="term" value="P:signal transduction"/>
    <property type="evidence" value="ECO:0007669"/>
    <property type="project" value="UniProtKB-KW"/>
</dbReference>
<reference evidence="4 5" key="1">
    <citation type="submission" date="2016-04" db="EMBL/GenBank/DDBJ databases">
        <title>Genome sequence of Clostridium magnum DSM 2767.</title>
        <authorList>
            <person name="Poehlein A."/>
            <person name="Uhlig R."/>
            <person name="Fischer R."/>
            <person name="Bahl H."/>
            <person name="Daniel R."/>
        </authorList>
    </citation>
    <scope>NUCLEOTIDE SEQUENCE [LARGE SCALE GENOMIC DNA]</scope>
    <source>
        <strain evidence="4 5">DSM 2767</strain>
    </source>
</reference>
<keyword evidence="1 2" id="KW-0807">Transducer</keyword>
<dbReference type="PANTHER" id="PTHR32089">
    <property type="entry name" value="METHYL-ACCEPTING CHEMOTAXIS PROTEIN MCPB"/>
    <property type="match status" value="1"/>
</dbReference>
<protein>
    <submittedName>
        <fullName evidence="4">Putative sensory transducer protein YfmS</fullName>
    </submittedName>
</protein>
<dbReference type="SUPFAM" id="SSF58104">
    <property type="entry name" value="Methyl-accepting chemotaxis protein (MCP) signaling domain"/>
    <property type="match status" value="1"/>
</dbReference>
<evidence type="ECO:0000256" key="1">
    <source>
        <dbReference type="ARBA" id="ARBA00023224"/>
    </source>
</evidence>
<evidence type="ECO:0000256" key="2">
    <source>
        <dbReference type="PROSITE-ProRule" id="PRU00284"/>
    </source>
</evidence>
<keyword evidence="5" id="KW-1185">Reference proteome</keyword>
<organism evidence="4 5">
    <name type="scientific">Clostridium magnum DSM 2767</name>
    <dbReference type="NCBI Taxonomy" id="1121326"/>
    <lineage>
        <taxon>Bacteria</taxon>
        <taxon>Bacillati</taxon>
        <taxon>Bacillota</taxon>
        <taxon>Clostridia</taxon>
        <taxon>Eubacteriales</taxon>
        <taxon>Clostridiaceae</taxon>
        <taxon>Clostridium</taxon>
    </lineage>
</organism>
<proteinExistence type="predicted"/>
<evidence type="ECO:0000313" key="4">
    <source>
        <dbReference type="EMBL" id="KZL92972.1"/>
    </source>
</evidence>
<sequence>MQNPNQLQDNESILNAFKMILPYLNRIVREDMAVGLTDLKEYISYYRAREFELDLPAGKPIRGIRTIEECIRTGKDTFDDIPDEVYGRPIKTIFTPIYGVDKKIIGTLSSGIDLNNSRDLVKSVEHLSHSTNQVSESVSQISKSAVELSASGQQSIELSNQLSEKFRDTTMILEFIRSVAAQTNLLGLNASIEAARAGEQGRGFAVVANEIRKLAEQSHESTKKIQTILEEMNSSVVEINKSIESTGAISEEQAASTQEISSNLEYIKNISEQLKVFVDRYK</sequence>
<evidence type="ECO:0000313" key="5">
    <source>
        <dbReference type="Proteomes" id="UP000076603"/>
    </source>
</evidence>
<dbReference type="AlphaFoldDB" id="A0A161YQ68"/>
<dbReference type="OrthoDB" id="9807021at2"/>
<gene>
    <name evidence="4" type="primary">yfmS_2</name>
    <name evidence="4" type="ORF">CLMAG_27860</name>
</gene>
<dbReference type="EMBL" id="LWAE01000002">
    <property type="protein sequence ID" value="KZL92972.1"/>
    <property type="molecule type" value="Genomic_DNA"/>
</dbReference>
<dbReference type="InterPro" id="IPR004089">
    <property type="entry name" value="MCPsignal_dom"/>
</dbReference>
<dbReference type="RefSeq" id="WP_066622857.1">
    <property type="nucleotide sequence ID" value="NZ_FQXL01000049.1"/>
</dbReference>
<dbReference type="PROSITE" id="PS50111">
    <property type="entry name" value="CHEMOTAXIS_TRANSDUC_2"/>
    <property type="match status" value="1"/>
</dbReference>
<dbReference type="PANTHER" id="PTHR32089:SF112">
    <property type="entry name" value="LYSOZYME-LIKE PROTEIN-RELATED"/>
    <property type="match status" value="1"/>
</dbReference>
<accession>A0A161YQ68</accession>
<comment type="caution">
    <text evidence="4">The sequence shown here is derived from an EMBL/GenBank/DDBJ whole genome shotgun (WGS) entry which is preliminary data.</text>
</comment>
<dbReference type="Pfam" id="PF00015">
    <property type="entry name" value="MCPsignal"/>
    <property type="match status" value="1"/>
</dbReference>
<dbReference type="PATRIC" id="fig|1121326.3.peg.2800"/>